<evidence type="ECO:0000313" key="3">
    <source>
        <dbReference type="EMBL" id="CAF1337283.1"/>
    </source>
</evidence>
<dbReference type="GO" id="GO:0005344">
    <property type="term" value="F:oxygen carrier activity"/>
    <property type="evidence" value="ECO:0007669"/>
    <property type="project" value="UniProtKB-KW"/>
</dbReference>
<gene>
    <name evidence="3" type="ORF">GPM918_LOCUS30253</name>
    <name evidence="4" type="ORF">OVA965_LOCUS35047</name>
    <name evidence="5" type="ORF">SRO942_LOCUS30862</name>
    <name evidence="6" type="ORF">TMI583_LOCUS36002</name>
</gene>
<dbReference type="EMBL" id="CAJOBA010051968">
    <property type="protein sequence ID" value="CAF4250202.1"/>
    <property type="molecule type" value="Genomic_DNA"/>
</dbReference>
<dbReference type="Proteomes" id="UP000677228">
    <property type="component" value="Unassembled WGS sequence"/>
</dbReference>
<dbReference type="AlphaFoldDB" id="A0A815GBR5"/>
<accession>A0A815GBR5</accession>
<dbReference type="Proteomes" id="UP000681722">
    <property type="component" value="Unassembled WGS sequence"/>
</dbReference>
<keyword evidence="1" id="KW-0479">Metal-binding</keyword>
<dbReference type="Proteomes" id="UP000682733">
    <property type="component" value="Unassembled WGS sequence"/>
</dbReference>
<proteinExistence type="inferred from homology"/>
<dbReference type="EMBL" id="CAJNOQ010014224">
    <property type="protein sequence ID" value="CAF1337283.1"/>
    <property type="molecule type" value="Genomic_DNA"/>
</dbReference>
<name>A0A815GBR5_9BILA</name>
<evidence type="ECO:0000313" key="5">
    <source>
        <dbReference type="EMBL" id="CAF4195656.1"/>
    </source>
</evidence>
<comment type="similarity">
    <text evidence="1">Belongs to the globin family.</text>
</comment>
<dbReference type="Pfam" id="PF00042">
    <property type="entry name" value="Globin"/>
    <property type="match status" value="1"/>
</dbReference>
<keyword evidence="1" id="KW-0561">Oxygen transport</keyword>
<dbReference type="InterPro" id="IPR009050">
    <property type="entry name" value="Globin-like_sf"/>
</dbReference>
<evidence type="ECO:0000313" key="7">
    <source>
        <dbReference type="Proteomes" id="UP000663829"/>
    </source>
</evidence>
<evidence type="ECO:0000256" key="1">
    <source>
        <dbReference type="RuleBase" id="RU000356"/>
    </source>
</evidence>
<comment type="caution">
    <text evidence="3">The sequence shown here is derived from an EMBL/GenBank/DDBJ whole genome shotgun (WGS) entry which is preliminary data.</text>
</comment>
<dbReference type="OrthoDB" id="436496at2759"/>
<dbReference type="GO" id="GO:0019825">
    <property type="term" value="F:oxygen binding"/>
    <property type="evidence" value="ECO:0007669"/>
    <property type="project" value="InterPro"/>
</dbReference>
<sequence length="104" mass="12519">MILFCSSLFERHPEIKHLWKFSKYLTVQDVHDEYGEVISKADHMWKKQLRDHGEKLFGALNYVINNLQAPDKYQSFLYELGKKHFLYGARKNLLPVRILFRMVF</sequence>
<dbReference type="GO" id="GO:0020037">
    <property type="term" value="F:heme binding"/>
    <property type="evidence" value="ECO:0007669"/>
    <property type="project" value="InterPro"/>
</dbReference>
<evidence type="ECO:0000313" key="6">
    <source>
        <dbReference type="EMBL" id="CAF4250202.1"/>
    </source>
</evidence>
<keyword evidence="1" id="KW-0408">Iron</keyword>
<keyword evidence="1" id="KW-0349">Heme</keyword>
<keyword evidence="7" id="KW-1185">Reference proteome</keyword>
<protein>
    <recommendedName>
        <fullName evidence="2">Globin domain-containing protein</fullName>
    </recommendedName>
</protein>
<evidence type="ECO:0000313" key="4">
    <source>
        <dbReference type="EMBL" id="CAF1456225.1"/>
    </source>
</evidence>
<dbReference type="InterPro" id="IPR012292">
    <property type="entry name" value="Globin/Proto"/>
</dbReference>
<dbReference type="EMBL" id="CAJNOK010030113">
    <property type="protein sequence ID" value="CAF1456225.1"/>
    <property type="molecule type" value="Genomic_DNA"/>
</dbReference>
<dbReference type="InterPro" id="IPR000971">
    <property type="entry name" value="Globin"/>
</dbReference>
<dbReference type="PROSITE" id="PS01033">
    <property type="entry name" value="GLOBIN"/>
    <property type="match status" value="1"/>
</dbReference>
<dbReference type="Proteomes" id="UP000663829">
    <property type="component" value="Unassembled WGS sequence"/>
</dbReference>
<reference evidence="3" key="1">
    <citation type="submission" date="2021-02" db="EMBL/GenBank/DDBJ databases">
        <authorList>
            <person name="Nowell W R."/>
        </authorList>
    </citation>
    <scope>NUCLEOTIDE SEQUENCE</scope>
</reference>
<dbReference type="Gene3D" id="1.10.490.10">
    <property type="entry name" value="Globins"/>
    <property type="match status" value="1"/>
</dbReference>
<dbReference type="SUPFAM" id="SSF46458">
    <property type="entry name" value="Globin-like"/>
    <property type="match status" value="1"/>
</dbReference>
<keyword evidence="1" id="KW-0813">Transport</keyword>
<feature type="domain" description="Globin" evidence="2">
    <location>
        <begin position="1"/>
        <end position="104"/>
    </location>
</feature>
<evidence type="ECO:0000259" key="2">
    <source>
        <dbReference type="PROSITE" id="PS01033"/>
    </source>
</evidence>
<dbReference type="EMBL" id="CAJOBC010056739">
    <property type="protein sequence ID" value="CAF4195656.1"/>
    <property type="molecule type" value="Genomic_DNA"/>
</dbReference>
<organism evidence="3 7">
    <name type="scientific">Didymodactylos carnosus</name>
    <dbReference type="NCBI Taxonomy" id="1234261"/>
    <lineage>
        <taxon>Eukaryota</taxon>
        <taxon>Metazoa</taxon>
        <taxon>Spiralia</taxon>
        <taxon>Gnathifera</taxon>
        <taxon>Rotifera</taxon>
        <taxon>Eurotatoria</taxon>
        <taxon>Bdelloidea</taxon>
        <taxon>Philodinida</taxon>
        <taxon>Philodinidae</taxon>
        <taxon>Didymodactylos</taxon>
    </lineage>
</organism>